<dbReference type="PROSITE" id="PS51365">
    <property type="entry name" value="RENAL_DIPEPTIDASE_2"/>
    <property type="match status" value="1"/>
</dbReference>
<dbReference type="InterPro" id="IPR032466">
    <property type="entry name" value="Metal_Hydrolase"/>
</dbReference>
<dbReference type="EMBL" id="PXYI01000007">
    <property type="protein sequence ID" value="PSJ38020.1"/>
    <property type="molecule type" value="Genomic_DNA"/>
</dbReference>
<dbReference type="Proteomes" id="UP000241167">
    <property type="component" value="Unassembled WGS sequence"/>
</dbReference>
<comment type="caution">
    <text evidence="1">The sequence shown here is derived from an EMBL/GenBank/DDBJ whole genome shotgun (WGS) entry which is preliminary data.</text>
</comment>
<organism evidence="1 2">
    <name type="scientific">Allosphingosinicella deserti</name>
    <dbReference type="NCBI Taxonomy" id="2116704"/>
    <lineage>
        <taxon>Bacteria</taxon>
        <taxon>Pseudomonadati</taxon>
        <taxon>Pseudomonadota</taxon>
        <taxon>Alphaproteobacteria</taxon>
        <taxon>Sphingomonadales</taxon>
        <taxon>Sphingomonadaceae</taxon>
        <taxon>Allosphingosinicella</taxon>
    </lineage>
</organism>
<protein>
    <submittedName>
        <fullName evidence="1">Peptidase M19</fullName>
    </submittedName>
</protein>
<evidence type="ECO:0000313" key="2">
    <source>
        <dbReference type="Proteomes" id="UP000241167"/>
    </source>
</evidence>
<sequence>MPDDVLACSRRSILGALAAAPLAGCVPSRSPRSPLPAPGFVDGLSFLPKTLSDIAAAGLNAMICDVSEVAEVRDPDGTPRYRRTFEANDAALDAGAARLRDSDVAFVAQRGSDIGHRPGCAAFLQFQSCEPVGDDLARLARFHDKGLRVLQFTHHNDTAFAGGAIEPVQTGLTRLGVAGLDEMNRLRILPDVSHGSVATMIEAARLSRTPVVYSHGACRAILDHPRCIPDEAIRAIADRGGVIGIFMMSFWLTRDAVPRVEHLLAHVRHVIKVGGIEAVGIANDFPMGGQENLLKLNNDNREGVKEYLEWWRAMHALGIPGFAWTPEHVVIPELNTLDRMARIERALEAGGFRRREIEQAMGGNFARVLTDVLG</sequence>
<dbReference type="PANTHER" id="PTHR10443:SF12">
    <property type="entry name" value="DIPEPTIDASE"/>
    <property type="match status" value="1"/>
</dbReference>
<dbReference type="GO" id="GO:0006508">
    <property type="term" value="P:proteolysis"/>
    <property type="evidence" value="ECO:0007669"/>
    <property type="project" value="InterPro"/>
</dbReference>
<dbReference type="PANTHER" id="PTHR10443">
    <property type="entry name" value="MICROSOMAL DIPEPTIDASE"/>
    <property type="match status" value="1"/>
</dbReference>
<gene>
    <name evidence="1" type="ORF">C7I55_20230</name>
</gene>
<dbReference type="Pfam" id="PF01244">
    <property type="entry name" value="Peptidase_M19"/>
    <property type="match status" value="1"/>
</dbReference>
<dbReference type="SUPFAM" id="SSF51556">
    <property type="entry name" value="Metallo-dependent hydrolases"/>
    <property type="match status" value="1"/>
</dbReference>
<reference evidence="1 2" key="1">
    <citation type="submission" date="2018-03" db="EMBL/GenBank/DDBJ databases">
        <title>The draft genome of Sphingosinicella sp. GL-C-18.</title>
        <authorList>
            <person name="Liu L."/>
            <person name="Li L."/>
            <person name="Liang L."/>
            <person name="Zhang X."/>
            <person name="Wang T."/>
        </authorList>
    </citation>
    <scope>NUCLEOTIDE SEQUENCE [LARGE SCALE GENOMIC DNA]</scope>
    <source>
        <strain evidence="1 2">GL-C-18</strain>
    </source>
</reference>
<dbReference type="OrthoDB" id="9804920at2"/>
<evidence type="ECO:0000313" key="1">
    <source>
        <dbReference type="EMBL" id="PSJ38020.1"/>
    </source>
</evidence>
<keyword evidence="2" id="KW-1185">Reference proteome</keyword>
<dbReference type="GO" id="GO:0070573">
    <property type="term" value="F:metallodipeptidase activity"/>
    <property type="evidence" value="ECO:0007669"/>
    <property type="project" value="InterPro"/>
</dbReference>
<dbReference type="InterPro" id="IPR008257">
    <property type="entry name" value="Pept_M19"/>
</dbReference>
<name>A0A2P7QJA4_9SPHN</name>
<dbReference type="RefSeq" id="WP_106514833.1">
    <property type="nucleotide sequence ID" value="NZ_PXYI01000007.1"/>
</dbReference>
<proteinExistence type="predicted"/>
<dbReference type="Gene3D" id="3.20.20.140">
    <property type="entry name" value="Metal-dependent hydrolases"/>
    <property type="match status" value="1"/>
</dbReference>
<dbReference type="AlphaFoldDB" id="A0A2P7QJA4"/>
<accession>A0A2P7QJA4</accession>